<dbReference type="GO" id="GO:0003677">
    <property type="term" value="F:DNA binding"/>
    <property type="evidence" value="ECO:0007669"/>
    <property type="project" value="InterPro"/>
</dbReference>
<dbReference type="GO" id="GO:0006355">
    <property type="term" value="P:regulation of DNA-templated transcription"/>
    <property type="evidence" value="ECO:0007669"/>
    <property type="project" value="InterPro"/>
</dbReference>
<evidence type="ECO:0000313" key="3">
    <source>
        <dbReference type="EMBL" id="KAB7656299.1"/>
    </source>
</evidence>
<comment type="caution">
    <text evidence="3">The sequence shown here is derived from an EMBL/GenBank/DDBJ whole genome shotgun (WGS) entry which is preliminary data.</text>
</comment>
<proteinExistence type="predicted"/>
<feature type="transmembrane region" description="Helical" evidence="1">
    <location>
        <begin position="25"/>
        <end position="46"/>
    </location>
</feature>
<accession>A0A6I1EHL7</accession>
<dbReference type="OrthoDB" id="3525895at2"/>
<dbReference type="InterPro" id="IPR012318">
    <property type="entry name" value="HTH_CRP"/>
</dbReference>
<gene>
    <name evidence="3" type="ORF">GBM95_09060</name>
</gene>
<dbReference type="AlphaFoldDB" id="A0A6I1EHL7"/>
<dbReference type="SUPFAM" id="SSF46785">
    <property type="entry name" value="Winged helix' DNA-binding domain"/>
    <property type="match status" value="1"/>
</dbReference>
<evidence type="ECO:0000313" key="4">
    <source>
        <dbReference type="Proteomes" id="UP000430564"/>
    </source>
</evidence>
<evidence type="ECO:0000259" key="2">
    <source>
        <dbReference type="Pfam" id="PF13545"/>
    </source>
</evidence>
<dbReference type="InterPro" id="IPR036390">
    <property type="entry name" value="WH_DNA-bd_sf"/>
</dbReference>
<protein>
    <submittedName>
        <fullName evidence="3">Winged helix-turn-helix domain-containing protein</fullName>
    </submittedName>
</protein>
<keyword evidence="1" id="KW-1133">Transmembrane helix</keyword>
<keyword evidence="1" id="KW-0812">Transmembrane</keyword>
<dbReference type="Proteomes" id="UP000430564">
    <property type="component" value="Unassembled WGS sequence"/>
</dbReference>
<dbReference type="InterPro" id="IPR036388">
    <property type="entry name" value="WH-like_DNA-bd_sf"/>
</dbReference>
<organism evidence="3 4">
    <name type="scientific">Sutterella seckii</name>
    <dbReference type="NCBI Taxonomy" id="1944635"/>
    <lineage>
        <taxon>Bacteria</taxon>
        <taxon>Pseudomonadati</taxon>
        <taxon>Pseudomonadota</taxon>
        <taxon>Betaproteobacteria</taxon>
        <taxon>Burkholderiales</taxon>
        <taxon>Sutterellaceae</taxon>
        <taxon>Sutterella</taxon>
    </lineage>
</organism>
<evidence type="ECO:0000256" key="1">
    <source>
        <dbReference type="SAM" id="Phobius"/>
    </source>
</evidence>
<dbReference type="EMBL" id="WEHX01000074">
    <property type="protein sequence ID" value="KAB7656299.1"/>
    <property type="molecule type" value="Genomic_DNA"/>
</dbReference>
<dbReference type="Gene3D" id="1.10.10.10">
    <property type="entry name" value="Winged helix-like DNA-binding domain superfamily/Winged helix DNA-binding domain"/>
    <property type="match status" value="1"/>
</dbReference>
<keyword evidence="1" id="KW-0472">Membrane</keyword>
<dbReference type="Pfam" id="PF13545">
    <property type="entry name" value="HTH_Crp_2"/>
    <property type="match status" value="1"/>
</dbReference>
<feature type="domain" description="HTH crp-type" evidence="2">
    <location>
        <begin position="62"/>
        <end position="132"/>
    </location>
</feature>
<reference evidence="3 4" key="1">
    <citation type="submission" date="2019-10" db="EMBL/GenBank/DDBJ databases">
        <title>Genome diversity of Sutterella seckii.</title>
        <authorList>
            <person name="Chaplin A.V."/>
            <person name="Sokolova S.R."/>
            <person name="Mosin K.A."/>
            <person name="Ivanova E.L."/>
            <person name="Kochetkova T.O."/>
            <person name="Goltsov A.Y."/>
            <person name="Trofimov D.Y."/>
            <person name="Efimov B.A."/>
        </authorList>
    </citation>
    <scope>NUCLEOTIDE SEQUENCE [LARGE SCALE GENOMIC DNA]</scope>
    <source>
        <strain evidence="3 4">ASD393</strain>
    </source>
</reference>
<name>A0A6I1EHL7_9BURK</name>
<feature type="non-terminal residue" evidence="3">
    <location>
        <position position="1"/>
    </location>
</feature>
<sequence length="138" mass="15285">EARAGLQEWPCGRRGLWWFYLHNSFINYNITVAACQLFCAYVNNLLLFTSSSLTFAKTVSALAAVLLLLFENAPEAQLGRNEELRVTQTELAELLGIDRASLVRAMTILRSAGAIATARGVVKLVSIERLREAAREAQ</sequence>